<sequence length="95" mass="10854">MVTLKNPLLLRYWFEFESDEIPSPIPIGWGVGLTAYSYDNAIHLLAITIFLNESMPEIKRCIENIDISTLEKNHVLPNVGASNFRGLWFPITPHL</sequence>
<comment type="caution">
    <text evidence="1">The sequence shown here is derived from an EMBL/GenBank/DDBJ whole genome shotgun (WGS) entry which is preliminary data.</text>
</comment>
<evidence type="ECO:0000313" key="2">
    <source>
        <dbReference type="Proteomes" id="UP000606600"/>
    </source>
</evidence>
<dbReference type="EMBL" id="JACWMY010000003">
    <property type="protein sequence ID" value="MBD1363505.1"/>
    <property type="molecule type" value="Genomic_DNA"/>
</dbReference>
<dbReference type="Proteomes" id="UP000606600">
    <property type="component" value="Unassembled WGS sequence"/>
</dbReference>
<organism evidence="1 2">
    <name type="scientific">Mucilaginibacter pankratovii</name>
    <dbReference type="NCBI Taxonomy" id="2772110"/>
    <lineage>
        <taxon>Bacteria</taxon>
        <taxon>Pseudomonadati</taxon>
        <taxon>Bacteroidota</taxon>
        <taxon>Sphingobacteriia</taxon>
        <taxon>Sphingobacteriales</taxon>
        <taxon>Sphingobacteriaceae</taxon>
        <taxon>Mucilaginibacter</taxon>
    </lineage>
</organism>
<accession>A0ABR7WMI5</accession>
<name>A0ABR7WMI5_9SPHI</name>
<protein>
    <submittedName>
        <fullName evidence="1">Uncharacterized protein</fullName>
    </submittedName>
</protein>
<keyword evidence="2" id="KW-1185">Reference proteome</keyword>
<evidence type="ECO:0000313" key="1">
    <source>
        <dbReference type="EMBL" id="MBD1363505.1"/>
    </source>
</evidence>
<reference evidence="1 2" key="1">
    <citation type="submission" date="2020-09" db="EMBL/GenBank/DDBJ databases">
        <title>Novel species of Mucilaginibacter isolated from a glacier on the Tibetan Plateau.</title>
        <authorList>
            <person name="Liu Q."/>
            <person name="Xin Y.-H."/>
        </authorList>
    </citation>
    <scope>NUCLEOTIDE SEQUENCE [LARGE SCALE GENOMIC DNA]</scope>
    <source>
        <strain evidence="1 2">ZT4R22</strain>
    </source>
</reference>
<proteinExistence type="predicted"/>
<dbReference type="RefSeq" id="WP_191188180.1">
    <property type="nucleotide sequence ID" value="NZ_JACWMY010000003.1"/>
</dbReference>
<gene>
    <name evidence="1" type="ORF">IDJ77_06765</name>
</gene>